<feature type="region of interest" description="Disordered" evidence="1">
    <location>
        <begin position="959"/>
        <end position="987"/>
    </location>
</feature>
<reference evidence="4 5" key="1">
    <citation type="submission" date="2017-09" db="EMBL/GenBank/DDBJ databases">
        <title>Bacterial strain isolated from the female urinary microbiota.</title>
        <authorList>
            <person name="Thomas-White K."/>
            <person name="Kumar N."/>
            <person name="Forster S."/>
            <person name="Putonti C."/>
            <person name="Lawley T."/>
            <person name="Wolfe A.J."/>
        </authorList>
    </citation>
    <scope>NUCLEOTIDE SEQUENCE [LARGE SCALE GENOMIC DNA]</scope>
    <source>
        <strain evidence="4 5">UMB0536</strain>
    </source>
</reference>
<feature type="domain" description="Outer membrane protein beta-barrel" evidence="3">
    <location>
        <begin position="457"/>
        <end position="800"/>
    </location>
</feature>
<evidence type="ECO:0000313" key="5">
    <source>
        <dbReference type="Proteomes" id="UP000235564"/>
    </source>
</evidence>
<proteinExistence type="predicted"/>
<feature type="signal peptide" evidence="2">
    <location>
        <begin position="1"/>
        <end position="29"/>
    </location>
</feature>
<dbReference type="InterPro" id="IPR041700">
    <property type="entry name" value="OMP_b-brl_3"/>
</dbReference>
<evidence type="ECO:0000256" key="1">
    <source>
        <dbReference type="SAM" id="MobiDB-lite"/>
    </source>
</evidence>
<keyword evidence="2" id="KW-0732">Signal</keyword>
<dbReference type="Pfam" id="PF14905">
    <property type="entry name" value="OMP_b-brl_3"/>
    <property type="match status" value="1"/>
</dbReference>
<dbReference type="SUPFAM" id="SSF56935">
    <property type="entry name" value="Porins"/>
    <property type="match status" value="2"/>
</dbReference>
<dbReference type="EMBL" id="PNGJ01000006">
    <property type="protein sequence ID" value="PMC23828.1"/>
    <property type="molecule type" value="Genomic_DNA"/>
</dbReference>
<comment type="caution">
    <text evidence="4">The sequence shown here is derived from an EMBL/GenBank/DDBJ whole genome shotgun (WGS) entry which is preliminary data.</text>
</comment>
<dbReference type="SUPFAM" id="SSF49464">
    <property type="entry name" value="Carboxypeptidase regulatory domain-like"/>
    <property type="match status" value="1"/>
</dbReference>
<protein>
    <recommendedName>
        <fullName evidence="3">Outer membrane protein beta-barrel domain-containing protein</fullName>
    </recommendedName>
</protein>
<organism evidence="4 5">
    <name type="scientific">Hoylesella buccalis</name>
    <dbReference type="NCBI Taxonomy" id="28127"/>
    <lineage>
        <taxon>Bacteria</taxon>
        <taxon>Pseudomonadati</taxon>
        <taxon>Bacteroidota</taxon>
        <taxon>Bacteroidia</taxon>
        <taxon>Bacteroidales</taxon>
        <taxon>Prevotellaceae</taxon>
        <taxon>Hoylesella</taxon>
    </lineage>
</organism>
<dbReference type="InterPro" id="IPR008969">
    <property type="entry name" value="CarboxyPept-like_regulatory"/>
</dbReference>
<feature type="chain" id="PRO_5018200205" description="Outer membrane protein beta-barrel domain-containing protein" evidence="2">
    <location>
        <begin position="30"/>
        <end position="987"/>
    </location>
</feature>
<evidence type="ECO:0000313" key="4">
    <source>
        <dbReference type="EMBL" id="PMC23828.1"/>
    </source>
</evidence>
<dbReference type="Gene3D" id="2.60.40.1120">
    <property type="entry name" value="Carboxypeptidase-like, regulatory domain"/>
    <property type="match status" value="1"/>
</dbReference>
<dbReference type="AlphaFoldDB" id="A0A2N6QPZ9"/>
<dbReference type="Proteomes" id="UP000235564">
    <property type="component" value="Unassembled WGS sequence"/>
</dbReference>
<gene>
    <name evidence="4" type="ORF">CJ231_07950</name>
</gene>
<evidence type="ECO:0000256" key="2">
    <source>
        <dbReference type="SAM" id="SignalP"/>
    </source>
</evidence>
<name>A0A2N6QPZ9_9BACT</name>
<dbReference type="Pfam" id="PF13620">
    <property type="entry name" value="CarboxypepD_reg"/>
    <property type="match status" value="1"/>
</dbReference>
<dbReference type="OrthoDB" id="603275at2"/>
<sequence length="987" mass="112512">MRKVNETKQMKRILLTLLALMMMSMAAWTQERQITGTLVDKETNEPMTHATVQLLKTDSTFVTGAVSDKHGAYTLKAPANGRYLLKLSSIGYITSIQNIHITKNESVKVGQTAMRPDAVMLKEAQVTGQAMKVVVKKDTFIYNASAYRTPEGSVAEELVRRIPGAQVDDDGKITINGKEVKKIKVDGKEFMVGDTKTAMKNLPTNAIEKIRAYDEKSDLARVTGIDDGNEETVLDFGLKRGMNKGMISNVDLAVGTKDRYAERLMAAYFKDGLRIMTFGYANNTNDMGFGHRGGFRRGRNGLNANKMVGLNLNYEKKDTLKIDGSVRWNHSNSDIGTKNSSENFVSRIGSFSNSINQQYGRNNSWNANMRVEWTPDTLTNIMFRPRLSYSTNDGRSWNQSASYNEDPFLHASDPLAAESLAQMAADSVVVNRRDHSGISYGENKRFGGMLQLNRRLGNKGRNVTLRADANYNESENNNLTMSNVHLYKVKNALGNDSTYQTNRYNLTPSKNWNYSVQATYSEPLWKATFLQLSYKFIYSYSKSDRSTYDFSNLGEDFFAGLNPVYRNWNSYLSRLEHPYETYLDEDLSRFSQYQNYTHEVNLGFRMIRTKYDFNVGLMVQPQKSKFTQRYQGVDADTTRTVTNMTPTLDFRYRFADVSNLRINYRGYTTQPGISDLLDIYDDSDPLNISRGNPGLKPSFTNSFRLFYNNYIKSHQQGIMSYLHYGNTRNSISRKVTYDEKTGGRTTRPENINGNWNANGGLMYNCSIDTAGVWNINTWTSLGYNNRVGYISLNRNADSQKNTTRSLSVNERLGMSFRNEWLEVELNGSLNYDHSRNQLQKQSNLDTWRFSYGINVNLTAPWGTSLSTDLHENSRRGYNDQAMNTNELVWNVQLSQSLLKQRNLTLSLQFYDILNNQSNFSRSIDAMRRSDTEYNSINSYAMLHVIYRLNIFGGRQARQGMRERGGSFGNRQRHGGRSNRGGHGGRHW</sequence>
<accession>A0A2N6QPZ9</accession>
<evidence type="ECO:0000259" key="3">
    <source>
        <dbReference type="Pfam" id="PF14905"/>
    </source>
</evidence>